<dbReference type="Pfam" id="PF12019">
    <property type="entry name" value="GspH"/>
    <property type="match status" value="1"/>
</dbReference>
<evidence type="ECO:0000256" key="5">
    <source>
        <dbReference type="ARBA" id="ARBA00022519"/>
    </source>
</evidence>
<dbReference type="EMBL" id="JADWYS010000001">
    <property type="protein sequence ID" value="MBG9387504.1"/>
    <property type="molecule type" value="Genomic_DNA"/>
</dbReference>
<evidence type="ECO:0000313" key="13">
    <source>
        <dbReference type="EMBL" id="MBG9387504.1"/>
    </source>
</evidence>
<dbReference type="GO" id="GO:0005886">
    <property type="term" value="C:plasma membrane"/>
    <property type="evidence" value="ECO:0007669"/>
    <property type="project" value="UniProtKB-SubCell"/>
</dbReference>
<keyword evidence="6 11" id="KW-0812">Transmembrane</keyword>
<protein>
    <recommendedName>
        <fullName evidence="2">Type II secretion system protein H</fullName>
    </recommendedName>
    <alternativeName>
        <fullName evidence="10">General secretion pathway protein H</fullName>
    </alternativeName>
</protein>
<dbReference type="NCBIfam" id="TIGR02532">
    <property type="entry name" value="IV_pilin_GFxxxE"/>
    <property type="match status" value="1"/>
</dbReference>
<dbReference type="RefSeq" id="WP_196985424.1">
    <property type="nucleotide sequence ID" value="NZ_JADWYS010000001.1"/>
</dbReference>
<gene>
    <name evidence="13" type="ORF">I5803_05715</name>
</gene>
<dbReference type="InterPro" id="IPR045584">
    <property type="entry name" value="Pilin-like"/>
</dbReference>
<dbReference type="InterPro" id="IPR022346">
    <property type="entry name" value="T2SS_GspH"/>
</dbReference>
<dbReference type="AlphaFoldDB" id="A0A931H2P8"/>
<dbReference type="Proteomes" id="UP000651050">
    <property type="component" value="Unassembled WGS sequence"/>
</dbReference>
<evidence type="ECO:0000256" key="3">
    <source>
        <dbReference type="ARBA" id="ARBA00022475"/>
    </source>
</evidence>
<dbReference type="GO" id="GO:0015627">
    <property type="term" value="C:type II protein secretion system complex"/>
    <property type="evidence" value="ECO:0007669"/>
    <property type="project" value="InterPro"/>
</dbReference>
<keyword evidence="7 11" id="KW-1133">Transmembrane helix</keyword>
<evidence type="ECO:0000256" key="9">
    <source>
        <dbReference type="ARBA" id="ARBA00025772"/>
    </source>
</evidence>
<evidence type="ECO:0000256" key="4">
    <source>
        <dbReference type="ARBA" id="ARBA00022481"/>
    </source>
</evidence>
<evidence type="ECO:0000256" key="8">
    <source>
        <dbReference type="ARBA" id="ARBA00023136"/>
    </source>
</evidence>
<dbReference type="SUPFAM" id="SSF54523">
    <property type="entry name" value="Pili subunits"/>
    <property type="match status" value="1"/>
</dbReference>
<keyword evidence="3" id="KW-1003">Cell membrane</keyword>
<evidence type="ECO:0000259" key="12">
    <source>
        <dbReference type="Pfam" id="PF12019"/>
    </source>
</evidence>
<dbReference type="Pfam" id="PF07963">
    <property type="entry name" value="N_methyl"/>
    <property type="match status" value="1"/>
</dbReference>
<evidence type="ECO:0000256" key="6">
    <source>
        <dbReference type="ARBA" id="ARBA00022692"/>
    </source>
</evidence>
<feature type="transmembrane region" description="Helical" evidence="11">
    <location>
        <begin position="21"/>
        <end position="43"/>
    </location>
</feature>
<keyword evidence="4" id="KW-0488">Methylation</keyword>
<dbReference type="InterPro" id="IPR012902">
    <property type="entry name" value="N_methyl_site"/>
</dbReference>
<dbReference type="Gene3D" id="3.55.40.10">
    <property type="entry name" value="minor pseudopilin epsh domain"/>
    <property type="match status" value="1"/>
</dbReference>
<comment type="caution">
    <text evidence="13">The sequence shown here is derived from an EMBL/GenBank/DDBJ whole genome shotgun (WGS) entry which is preliminary data.</text>
</comment>
<dbReference type="GO" id="GO:0015628">
    <property type="term" value="P:protein secretion by the type II secretion system"/>
    <property type="evidence" value="ECO:0007669"/>
    <property type="project" value="InterPro"/>
</dbReference>
<feature type="domain" description="General secretion pathway GspH" evidence="12">
    <location>
        <begin position="62"/>
        <end position="187"/>
    </location>
</feature>
<evidence type="ECO:0000256" key="2">
    <source>
        <dbReference type="ARBA" id="ARBA00021549"/>
    </source>
</evidence>
<keyword evidence="5" id="KW-0997">Cell inner membrane</keyword>
<evidence type="ECO:0000313" key="14">
    <source>
        <dbReference type="Proteomes" id="UP000651050"/>
    </source>
</evidence>
<comment type="subcellular location">
    <subcellularLocation>
        <location evidence="1">Cell inner membrane</location>
        <topology evidence="1">Single-pass membrane protein</topology>
    </subcellularLocation>
</comment>
<organism evidence="13 14">
    <name type="scientific">Caenimonas aquaedulcis</name>
    <dbReference type="NCBI Taxonomy" id="2793270"/>
    <lineage>
        <taxon>Bacteria</taxon>
        <taxon>Pseudomonadati</taxon>
        <taxon>Pseudomonadota</taxon>
        <taxon>Betaproteobacteria</taxon>
        <taxon>Burkholderiales</taxon>
        <taxon>Comamonadaceae</taxon>
        <taxon>Caenimonas</taxon>
    </lineage>
</organism>
<proteinExistence type="inferred from homology"/>
<evidence type="ECO:0000256" key="7">
    <source>
        <dbReference type="ARBA" id="ARBA00022989"/>
    </source>
</evidence>
<keyword evidence="8 11" id="KW-0472">Membrane</keyword>
<evidence type="ECO:0000256" key="10">
    <source>
        <dbReference type="ARBA" id="ARBA00030775"/>
    </source>
</evidence>
<name>A0A931H2P8_9BURK</name>
<sequence length="200" mass="21169">MNKLNTSPRISSFRAARFMPRSSMGGFTLIELAIVVAIASILVKVSLPPMASVFKSVRLTSASNAFLSHLHLARAEAIKRNSRVVLCKSRDGERCAEDGGWEQGWIVFHDADDNAVRDAGEDLIERASALARGIKLTGNATVARYVSFAATGGTKLVGGGFQAGTLTVCAESDVASEGRQIVINAAGRPRVHKASLASCP</sequence>
<evidence type="ECO:0000256" key="11">
    <source>
        <dbReference type="SAM" id="Phobius"/>
    </source>
</evidence>
<evidence type="ECO:0000256" key="1">
    <source>
        <dbReference type="ARBA" id="ARBA00004377"/>
    </source>
</evidence>
<accession>A0A931H2P8</accession>
<comment type="similarity">
    <text evidence="9">Belongs to the GSP H family.</text>
</comment>
<keyword evidence="14" id="KW-1185">Reference proteome</keyword>
<reference evidence="13" key="1">
    <citation type="submission" date="2020-11" db="EMBL/GenBank/DDBJ databases">
        <title>Bacterial whole genome sequence for Caenimonas sp. DR4.4.</title>
        <authorList>
            <person name="Le V."/>
            <person name="Ko S.-R."/>
            <person name="Ahn C.-Y."/>
            <person name="Oh H.-M."/>
        </authorList>
    </citation>
    <scope>NUCLEOTIDE SEQUENCE</scope>
    <source>
        <strain evidence="13">DR4.4</strain>
    </source>
</reference>